<proteinExistence type="inferred from homology"/>
<keyword evidence="2" id="KW-1015">Disulfide bond</keyword>
<dbReference type="SMR" id="A0A445F112"/>
<dbReference type="InterPro" id="IPR003245">
    <property type="entry name" value="Phytocyanin_dom"/>
</dbReference>
<protein>
    <submittedName>
        <fullName evidence="8">Lamin-like protein</fullName>
    </submittedName>
</protein>
<comment type="function">
    <text evidence="5">May act as a carbohydrate transporter.</text>
</comment>
<comment type="similarity">
    <text evidence="4">Belongs to the early nodulin-like (ENODL) family.</text>
</comment>
<sequence>MEVKRKIILCLLIAITMGCYRIEGRDPTLHRVGGGRYTWSPKVNFTKWASHEHFYKGDWLYFGFDKRIYNVLEVNKTNYENCIDTGFIENITRGGRDVFQLLEARHYYFICGRGFCSQGMKLLIDVKEPTTTLPPPILPNKALLNRLSNTLMLVVTILAWIFI</sequence>
<evidence type="ECO:0000256" key="2">
    <source>
        <dbReference type="ARBA" id="ARBA00023157"/>
    </source>
</evidence>
<dbReference type="Gramene" id="XM_028366064.1">
    <property type="protein sequence ID" value="XP_028221865.1"/>
    <property type="gene ID" value="LOC114403238"/>
</dbReference>
<dbReference type="FunFam" id="2.60.40.420:FF:000018">
    <property type="entry name" value="Lamin-like protein"/>
    <property type="match status" value="1"/>
</dbReference>
<evidence type="ECO:0000256" key="1">
    <source>
        <dbReference type="ARBA" id="ARBA00022729"/>
    </source>
</evidence>
<feature type="signal peptide" evidence="6">
    <location>
        <begin position="1"/>
        <end position="24"/>
    </location>
</feature>
<evidence type="ECO:0000256" key="5">
    <source>
        <dbReference type="ARBA" id="ARBA00037626"/>
    </source>
</evidence>
<dbReference type="PANTHER" id="PTHR33021">
    <property type="entry name" value="BLUE COPPER PROTEIN"/>
    <property type="match status" value="1"/>
</dbReference>
<dbReference type="SUPFAM" id="SSF49503">
    <property type="entry name" value="Cupredoxins"/>
    <property type="match status" value="1"/>
</dbReference>
<dbReference type="Proteomes" id="UP000289340">
    <property type="component" value="Chromosome 20"/>
</dbReference>
<organism evidence="8 9">
    <name type="scientific">Glycine soja</name>
    <name type="common">Wild soybean</name>
    <dbReference type="NCBI Taxonomy" id="3848"/>
    <lineage>
        <taxon>Eukaryota</taxon>
        <taxon>Viridiplantae</taxon>
        <taxon>Streptophyta</taxon>
        <taxon>Embryophyta</taxon>
        <taxon>Tracheophyta</taxon>
        <taxon>Spermatophyta</taxon>
        <taxon>Magnoliopsida</taxon>
        <taxon>eudicotyledons</taxon>
        <taxon>Gunneridae</taxon>
        <taxon>Pentapetalae</taxon>
        <taxon>rosids</taxon>
        <taxon>fabids</taxon>
        <taxon>Fabales</taxon>
        <taxon>Fabaceae</taxon>
        <taxon>Papilionoideae</taxon>
        <taxon>50 kb inversion clade</taxon>
        <taxon>NPAAA clade</taxon>
        <taxon>indigoferoid/millettioid clade</taxon>
        <taxon>Phaseoleae</taxon>
        <taxon>Glycine</taxon>
        <taxon>Glycine subgen. Soja</taxon>
    </lineage>
</organism>
<gene>
    <name evidence="8" type="ORF">D0Y65_053181</name>
</gene>
<dbReference type="InterPro" id="IPR039391">
    <property type="entry name" value="Phytocyanin-like"/>
</dbReference>
<keyword evidence="9" id="KW-1185">Reference proteome</keyword>
<evidence type="ECO:0000313" key="9">
    <source>
        <dbReference type="Proteomes" id="UP000289340"/>
    </source>
</evidence>
<comment type="caution">
    <text evidence="8">The sequence shown here is derived from an EMBL/GenBank/DDBJ whole genome shotgun (WGS) entry which is preliminary data.</text>
</comment>
<dbReference type="PROSITE" id="PS51257">
    <property type="entry name" value="PROKAR_LIPOPROTEIN"/>
    <property type="match status" value="1"/>
</dbReference>
<dbReference type="AlphaFoldDB" id="A0A445F112"/>
<dbReference type="GO" id="GO:0009055">
    <property type="term" value="F:electron transfer activity"/>
    <property type="evidence" value="ECO:0007669"/>
    <property type="project" value="InterPro"/>
</dbReference>
<evidence type="ECO:0000259" key="7">
    <source>
        <dbReference type="PROSITE" id="PS51485"/>
    </source>
</evidence>
<dbReference type="InterPro" id="IPR008972">
    <property type="entry name" value="Cupredoxin"/>
</dbReference>
<name>A0A445F112_GLYSO</name>
<dbReference type="GO" id="GO:0005886">
    <property type="term" value="C:plasma membrane"/>
    <property type="evidence" value="ECO:0007669"/>
    <property type="project" value="TreeGrafter"/>
</dbReference>
<keyword evidence="3" id="KW-0325">Glycoprotein</keyword>
<accession>A0A445F112</accession>
<evidence type="ECO:0000256" key="6">
    <source>
        <dbReference type="SAM" id="SignalP"/>
    </source>
</evidence>
<dbReference type="Gene3D" id="2.60.40.420">
    <property type="entry name" value="Cupredoxins - blue copper proteins"/>
    <property type="match status" value="1"/>
</dbReference>
<dbReference type="PROSITE" id="PS51485">
    <property type="entry name" value="PHYTOCYANIN"/>
    <property type="match status" value="1"/>
</dbReference>
<feature type="chain" id="PRO_5019126549" evidence="6">
    <location>
        <begin position="25"/>
        <end position="163"/>
    </location>
</feature>
<evidence type="ECO:0000256" key="3">
    <source>
        <dbReference type="ARBA" id="ARBA00023180"/>
    </source>
</evidence>
<feature type="domain" description="Phytocyanin" evidence="7">
    <location>
        <begin position="28"/>
        <end position="128"/>
    </location>
</feature>
<keyword evidence="1 6" id="KW-0732">Signal</keyword>
<evidence type="ECO:0000256" key="4">
    <source>
        <dbReference type="ARBA" id="ARBA00035011"/>
    </source>
</evidence>
<dbReference type="PANTHER" id="PTHR33021:SF262">
    <property type="entry name" value="EARLY NODULIN-LIKE PROTEIN 20"/>
    <property type="match status" value="1"/>
</dbReference>
<evidence type="ECO:0000313" key="8">
    <source>
        <dbReference type="EMBL" id="RZB42499.1"/>
    </source>
</evidence>
<reference evidence="8 9" key="1">
    <citation type="submission" date="2018-09" db="EMBL/GenBank/DDBJ databases">
        <title>A high-quality reference genome of wild soybean provides a powerful tool to mine soybean genomes.</title>
        <authorList>
            <person name="Xie M."/>
            <person name="Chung C.Y.L."/>
            <person name="Li M.-W."/>
            <person name="Wong F.-L."/>
            <person name="Chan T.-F."/>
            <person name="Lam H.-M."/>
        </authorList>
    </citation>
    <scope>NUCLEOTIDE SEQUENCE [LARGE SCALE GENOMIC DNA]</scope>
    <source>
        <strain evidence="9">cv. W05</strain>
        <tissue evidence="8">Hypocotyl of etiolated seedlings</tissue>
    </source>
</reference>
<dbReference type="Pfam" id="PF02298">
    <property type="entry name" value="Cu_bind_like"/>
    <property type="match status" value="1"/>
</dbReference>
<dbReference type="EMBL" id="QZWG01000020">
    <property type="protein sequence ID" value="RZB42499.1"/>
    <property type="molecule type" value="Genomic_DNA"/>
</dbReference>